<proteinExistence type="inferred from homology"/>
<dbReference type="PANTHER" id="PTHR43658:SF8">
    <property type="entry name" value="17-BETA-HYDROXYSTEROID DEHYDROGENASE 14-RELATED"/>
    <property type="match status" value="1"/>
</dbReference>
<keyword evidence="22" id="KW-1185">Reference proteome</keyword>
<comment type="catalytic activity">
    <reaction evidence="4">
        <text>17beta-estradiol + NAD(+) = estrone + NADH + H(+)</text>
        <dbReference type="Rhea" id="RHEA:24612"/>
        <dbReference type="ChEBI" id="CHEBI:15378"/>
        <dbReference type="ChEBI" id="CHEBI:16469"/>
        <dbReference type="ChEBI" id="CHEBI:17263"/>
        <dbReference type="ChEBI" id="CHEBI:57540"/>
        <dbReference type="ChEBI" id="CHEBI:57945"/>
        <dbReference type="EC" id="1.1.1.62"/>
    </reaction>
    <physiologicalReaction direction="left-to-right" evidence="4">
        <dbReference type="Rhea" id="RHEA:24613"/>
    </physiologicalReaction>
</comment>
<dbReference type="Pfam" id="PF00106">
    <property type="entry name" value="adh_short"/>
    <property type="match status" value="1"/>
</dbReference>
<dbReference type="GO" id="GO:0004303">
    <property type="term" value="F:estradiol 17-beta-dehydrogenase [NAD(P)+] activity"/>
    <property type="evidence" value="ECO:0007669"/>
    <property type="project" value="UniProtKB-EC"/>
</dbReference>
<dbReference type="GO" id="GO:0003857">
    <property type="term" value="F:(3S)-3-hydroxyacyl-CoA dehydrogenase (NAD+) activity"/>
    <property type="evidence" value="ECO:0007669"/>
    <property type="project" value="UniProtKB-EC"/>
</dbReference>
<evidence type="ECO:0000256" key="16">
    <source>
        <dbReference type="ARBA" id="ARBA00079624"/>
    </source>
</evidence>
<evidence type="ECO:0000256" key="9">
    <source>
        <dbReference type="ARBA" id="ARBA00051004"/>
    </source>
</evidence>
<evidence type="ECO:0000256" key="1">
    <source>
        <dbReference type="ARBA" id="ARBA00006484"/>
    </source>
</evidence>
<dbReference type="InterPro" id="IPR057326">
    <property type="entry name" value="KR_dom"/>
</dbReference>
<dbReference type="AlphaFoldDB" id="A0AAW2YK62"/>
<comment type="catalytic activity">
    <reaction evidence="9">
        <text>(3S)-3-hydroxybutanoyl-CoA + NAD(+) = acetoacetyl-CoA + NADH + H(+)</text>
        <dbReference type="Rhea" id="RHEA:30799"/>
        <dbReference type="ChEBI" id="CHEBI:15378"/>
        <dbReference type="ChEBI" id="CHEBI:57286"/>
        <dbReference type="ChEBI" id="CHEBI:57316"/>
        <dbReference type="ChEBI" id="CHEBI:57540"/>
        <dbReference type="ChEBI" id="CHEBI:57945"/>
    </reaction>
    <physiologicalReaction direction="left-to-right" evidence="9">
        <dbReference type="Rhea" id="RHEA:30800"/>
    </physiologicalReaction>
    <physiologicalReaction direction="right-to-left" evidence="9">
        <dbReference type="Rhea" id="RHEA:30801"/>
    </physiologicalReaction>
</comment>
<comment type="catalytic activity">
    <reaction evidence="5">
        <text>a (3S)-3-hydroxyacyl-CoA + NAD(+) = a 3-oxoacyl-CoA + NADH + H(+)</text>
        <dbReference type="Rhea" id="RHEA:22432"/>
        <dbReference type="ChEBI" id="CHEBI:15378"/>
        <dbReference type="ChEBI" id="CHEBI:57318"/>
        <dbReference type="ChEBI" id="CHEBI:57540"/>
        <dbReference type="ChEBI" id="CHEBI:57945"/>
        <dbReference type="ChEBI" id="CHEBI:90726"/>
        <dbReference type="EC" id="1.1.1.35"/>
    </reaction>
    <physiologicalReaction direction="left-to-right" evidence="5">
        <dbReference type="Rhea" id="RHEA:22433"/>
    </physiologicalReaction>
    <physiologicalReaction direction="right-to-left" evidence="5">
        <dbReference type="Rhea" id="RHEA:22434"/>
    </physiologicalReaction>
</comment>
<comment type="catalytic activity">
    <reaction evidence="11">
        <text>ursodeoxycholate + NAD(+) = 7-oxolithocholate + NADH + H(+)</text>
        <dbReference type="Rhea" id="RHEA:42028"/>
        <dbReference type="ChEBI" id="CHEBI:15378"/>
        <dbReference type="ChEBI" id="CHEBI:57540"/>
        <dbReference type="ChEBI" id="CHEBI:57945"/>
        <dbReference type="ChEBI" id="CHEBI:78604"/>
        <dbReference type="ChEBI" id="CHEBI:78605"/>
    </reaction>
    <physiologicalReaction direction="left-to-right" evidence="11">
        <dbReference type="Rhea" id="RHEA:42029"/>
    </physiologicalReaction>
</comment>
<evidence type="ECO:0000256" key="4">
    <source>
        <dbReference type="ARBA" id="ARBA00049381"/>
    </source>
</evidence>
<evidence type="ECO:0000256" key="15">
    <source>
        <dbReference type="ARBA" id="ARBA00072938"/>
    </source>
</evidence>
<reference evidence="21 22" key="1">
    <citation type="submission" date="2024-03" db="EMBL/GenBank/DDBJ databases">
        <title>The Acrasis kona genome and developmental transcriptomes reveal deep origins of eukaryotic multicellular pathways.</title>
        <authorList>
            <person name="Sheikh S."/>
            <person name="Fu C.-J."/>
            <person name="Brown M.W."/>
            <person name="Baldauf S.L."/>
        </authorList>
    </citation>
    <scope>NUCLEOTIDE SEQUENCE [LARGE SCALE GENOMIC DNA]</scope>
    <source>
        <strain evidence="21 22">ATCC MYA-3509</strain>
    </source>
</reference>
<name>A0AAW2YK62_9EUKA</name>
<evidence type="ECO:0000256" key="14">
    <source>
        <dbReference type="ARBA" id="ARBA00052668"/>
    </source>
</evidence>
<dbReference type="InterPro" id="IPR036291">
    <property type="entry name" value="NAD(P)-bd_dom_sf"/>
</dbReference>
<comment type="similarity">
    <text evidence="1 19">Belongs to the short-chain dehydrogenases/reductases (SDR) family.</text>
</comment>
<comment type="caution">
    <text evidence="21">The sequence shown here is derived from an EMBL/GenBank/DDBJ whole genome shotgun (WGS) entry which is preliminary data.</text>
</comment>
<evidence type="ECO:0000256" key="17">
    <source>
        <dbReference type="ARBA" id="ARBA00082293"/>
    </source>
</evidence>
<evidence type="ECO:0000256" key="10">
    <source>
        <dbReference type="ARBA" id="ARBA00051637"/>
    </source>
</evidence>
<evidence type="ECO:0000256" key="8">
    <source>
        <dbReference type="ARBA" id="ARBA00050927"/>
    </source>
</evidence>
<accession>A0AAW2YK62</accession>
<evidence type="ECO:0000256" key="2">
    <source>
        <dbReference type="ARBA" id="ARBA00023002"/>
    </source>
</evidence>
<comment type="catalytic activity">
    <reaction evidence="10">
        <text>3beta,7beta-dihydroxy-5beta-cholan-24-oate + NAD(+) = 3beta-hydroxy-7-oxo-5beta-cholan-24-oate + NADH + H(+)</text>
        <dbReference type="Rhea" id="RHEA:42024"/>
        <dbReference type="ChEBI" id="CHEBI:15378"/>
        <dbReference type="ChEBI" id="CHEBI:57540"/>
        <dbReference type="ChEBI" id="CHEBI:57945"/>
        <dbReference type="ChEBI" id="CHEBI:78602"/>
        <dbReference type="ChEBI" id="CHEBI:78603"/>
    </reaction>
    <physiologicalReaction direction="left-to-right" evidence="10">
        <dbReference type="Rhea" id="RHEA:42025"/>
    </physiologicalReaction>
</comment>
<dbReference type="InterPro" id="IPR020904">
    <property type="entry name" value="Sc_DH/Rdtase_CS"/>
</dbReference>
<comment type="catalytic activity">
    <reaction evidence="12">
        <text>5alpha-pregnan-20beta-ol-3-one + NAD(+) = 5alpha-pregnane-3,20-dione + NADH + H(+)</text>
        <dbReference type="Rhea" id="RHEA:42008"/>
        <dbReference type="ChEBI" id="CHEBI:15378"/>
        <dbReference type="ChEBI" id="CHEBI:28952"/>
        <dbReference type="ChEBI" id="CHEBI:57540"/>
        <dbReference type="ChEBI" id="CHEBI:57945"/>
        <dbReference type="ChEBI" id="CHEBI:78594"/>
    </reaction>
    <physiologicalReaction direction="left-to-right" evidence="12">
        <dbReference type="Rhea" id="RHEA:42009"/>
    </physiologicalReaction>
</comment>
<comment type="catalytic activity">
    <reaction evidence="13">
        <text>cortisone + NAD(+) = 17alpha-hydroxypregn-4-en-3,11,20-trione-21-al + NADH + H(+)</text>
        <dbReference type="Rhea" id="RHEA:42016"/>
        <dbReference type="ChEBI" id="CHEBI:15378"/>
        <dbReference type="ChEBI" id="CHEBI:16962"/>
        <dbReference type="ChEBI" id="CHEBI:57540"/>
        <dbReference type="ChEBI" id="CHEBI:57945"/>
        <dbReference type="ChEBI" id="CHEBI:78596"/>
    </reaction>
    <physiologicalReaction direction="left-to-right" evidence="13">
        <dbReference type="Rhea" id="RHEA:42017"/>
    </physiologicalReaction>
</comment>
<protein>
    <recommendedName>
        <fullName evidence="15">3-hydroxyacyl-CoA dehydrogenase type-2</fullName>
        <ecNumber evidence="3">1.1.1.53</ecNumber>
    </recommendedName>
    <alternativeName>
        <fullName evidence="17">3-hydroxyacyl-CoA dehydrogenase type II</fullName>
    </alternativeName>
    <alternativeName>
        <fullName evidence="18">Mitochondrial ribonuclease P protein 2</fullName>
    </alternativeName>
    <alternativeName>
        <fullName evidence="16">Type II HADH</fullName>
    </alternativeName>
</protein>
<comment type="catalytic activity">
    <reaction evidence="14">
        <text>11-dehydrocorticosterone + NAD(+) = pregn-4-ene-3,11,20,21-tetraone + NADH + H(+)</text>
        <dbReference type="Rhea" id="RHEA:42020"/>
        <dbReference type="ChEBI" id="CHEBI:15378"/>
        <dbReference type="ChEBI" id="CHEBI:57540"/>
        <dbReference type="ChEBI" id="CHEBI:57945"/>
        <dbReference type="ChEBI" id="CHEBI:78600"/>
        <dbReference type="ChEBI" id="CHEBI:78601"/>
    </reaction>
    <physiologicalReaction direction="left-to-right" evidence="14">
        <dbReference type="Rhea" id="RHEA:42021"/>
    </physiologicalReaction>
</comment>
<dbReference type="EC" id="1.1.1.53" evidence="3"/>
<dbReference type="SUPFAM" id="SSF51735">
    <property type="entry name" value="NAD(P)-binding Rossmann-fold domains"/>
    <property type="match status" value="1"/>
</dbReference>
<evidence type="ECO:0000256" key="6">
    <source>
        <dbReference type="ARBA" id="ARBA00050365"/>
    </source>
</evidence>
<evidence type="ECO:0000313" key="21">
    <source>
        <dbReference type="EMBL" id="KAL0477522.1"/>
    </source>
</evidence>
<evidence type="ECO:0000259" key="20">
    <source>
        <dbReference type="SMART" id="SM00822"/>
    </source>
</evidence>
<dbReference type="EMBL" id="JAOPGA020000191">
    <property type="protein sequence ID" value="KAL0477522.1"/>
    <property type="molecule type" value="Genomic_DNA"/>
</dbReference>
<dbReference type="PANTHER" id="PTHR43658">
    <property type="entry name" value="SHORT-CHAIN DEHYDROGENASE/REDUCTASE"/>
    <property type="match status" value="1"/>
</dbReference>
<dbReference type="FunFam" id="3.40.50.720:FF:000215">
    <property type="entry name" value="3-hydroxyacyl-CoA dehydrogenase type-2"/>
    <property type="match status" value="1"/>
</dbReference>
<sequence>MHISGRTIIVTGAASGLGEATVRRMHDEGAHVVIVDFDEKRGKLLEESLHDTLFIKCDVTCEKSVQNVIDKTVEKYGAIHAVVNCAGIGSASRVVSSKGEPYPLELFKKVMDVNVNGTFNVLRLAARQMLKQAPVTDDGERGVIINTASVAAYEGQIGQAAYSASKGAVVSMALPIAREFSKTGIRVNTIAPGLFETPMFNLLPEKARTSLSKQVPFPNRFGKPEEYADLVNFMITNGMINGECVRLDGCIRMSSL</sequence>
<evidence type="ECO:0000256" key="7">
    <source>
        <dbReference type="ARBA" id="ARBA00050435"/>
    </source>
</evidence>
<comment type="catalytic activity">
    <reaction evidence="6">
        <text>5alpha-androstane-3alpha,17beta-diol + NAD(+) = 17beta-hydroxy-5alpha-androstan-3-one + NADH + H(+)</text>
        <dbReference type="Rhea" id="RHEA:42004"/>
        <dbReference type="ChEBI" id="CHEBI:15378"/>
        <dbReference type="ChEBI" id="CHEBI:16330"/>
        <dbReference type="ChEBI" id="CHEBI:36713"/>
        <dbReference type="ChEBI" id="CHEBI:57540"/>
        <dbReference type="ChEBI" id="CHEBI:57945"/>
        <dbReference type="EC" id="1.1.1.53"/>
    </reaction>
    <physiologicalReaction direction="right-to-left" evidence="6">
        <dbReference type="Rhea" id="RHEA:42006"/>
    </physiologicalReaction>
</comment>
<comment type="catalytic activity">
    <reaction evidence="8">
        <text>cortisol + NAD(+) = 11beta,17alpha-dihydroxypregn-4-ene-3,20,21-trione + NADH + H(+)</text>
        <dbReference type="Rhea" id="RHEA:42012"/>
        <dbReference type="ChEBI" id="CHEBI:15378"/>
        <dbReference type="ChEBI" id="CHEBI:17650"/>
        <dbReference type="ChEBI" id="CHEBI:57540"/>
        <dbReference type="ChEBI" id="CHEBI:57945"/>
        <dbReference type="ChEBI" id="CHEBI:78595"/>
    </reaction>
    <physiologicalReaction direction="left-to-right" evidence="8">
        <dbReference type="Rhea" id="RHEA:42013"/>
    </physiologicalReaction>
</comment>
<comment type="catalytic activity">
    <reaction evidence="7">
        <text>17beta-hydroxy-5alpha-androstan-3-one + NAD(+) = 5alpha-androstan-3,17-dione + NADH + H(+)</text>
        <dbReference type="Rhea" id="RHEA:41992"/>
        <dbReference type="ChEBI" id="CHEBI:15378"/>
        <dbReference type="ChEBI" id="CHEBI:15994"/>
        <dbReference type="ChEBI" id="CHEBI:16330"/>
        <dbReference type="ChEBI" id="CHEBI:57540"/>
        <dbReference type="ChEBI" id="CHEBI:57945"/>
    </reaction>
    <physiologicalReaction direction="left-to-right" evidence="7">
        <dbReference type="Rhea" id="RHEA:41993"/>
    </physiologicalReaction>
</comment>
<dbReference type="InterPro" id="IPR002347">
    <property type="entry name" value="SDR_fam"/>
</dbReference>
<dbReference type="PRINTS" id="PR00081">
    <property type="entry name" value="GDHRDH"/>
</dbReference>
<dbReference type="PROSITE" id="PS00061">
    <property type="entry name" value="ADH_SHORT"/>
    <property type="match status" value="1"/>
</dbReference>
<evidence type="ECO:0000256" key="19">
    <source>
        <dbReference type="RuleBase" id="RU000363"/>
    </source>
</evidence>
<evidence type="ECO:0000256" key="12">
    <source>
        <dbReference type="ARBA" id="ARBA00052095"/>
    </source>
</evidence>
<evidence type="ECO:0000313" key="22">
    <source>
        <dbReference type="Proteomes" id="UP001431209"/>
    </source>
</evidence>
<evidence type="ECO:0000256" key="3">
    <source>
        <dbReference type="ARBA" id="ARBA00024071"/>
    </source>
</evidence>
<evidence type="ECO:0000256" key="13">
    <source>
        <dbReference type="ARBA" id="ARBA00052417"/>
    </source>
</evidence>
<evidence type="ECO:0000256" key="11">
    <source>
        <dbReference type="ARBA" id="ARBA00051831"/>
    </source>
</evidence>
<keyword evidence="2" id="KW-0560">Oxidoreductase</keyword>
<feature type="domain" description="Ketoreductase" evidence="20">
    <location>
        <begin position="6"/>
        <end position="201"/>
    </location>
</feature>
<dbReference type="Proteomes" id="UP001431209">
    <property type="component" value="Unassembled WGS sequence"/>
</dbReference>
<gene>
    <name evidence="21" type="ORF">AKO1_010861</name>
</gene>
<dbReference type="Gene3D" id="3.40.50.720">
    <property type="entry name" value="NAD(P)-binding Rossmann-like Domain"/>
    <property type="match status" value="1"/>
</dbReference>
<evidence type="ECO:0000256" key="18">
    <source>
        <dbReference type="ARBA" id="ARBA00082399"/>
    </source>
</evidence>
<dbReference type="SMART" id="SM00822">
    <property type="entry name" value="PKS_KR"/>
    <property type="match status" value="1"/>
</dbReference>
<dbReference type="PRINTS" id="PR00080">
    <property type="entry name" value="SDRFAMILY"/>
</dbReference>
<evidence type="ECO:0000256" key="5">
    <source>
        <dbReference type="ARBA" id="ARBA00050141"/>
    </source>
</evidence>
<dbReference type="CDD" id="cd05371">
    <property type="entry name" value="HSD10-like_SDR_c"/>
    <property type="match status" value="1"/>
</dbReference>
<dbReference type="GO" id="GO:0047044">
    <property type="term" value="F:androstan-3-alpha,17-beta-diol dehydrogenase (NAD+) activity"/>
    <property type="evidence" value="ECO:0007669"/>
    <property type="project" value="UniProtKB-EC"/>
</dbReference>
<organism evidence="21 22">
    <name type="scientific">Acrasis kona</name>
    <dbReference type="NCBI Taxonomy" id="1008807"/>
    <lineage>
        <taxon>Eukaryota</taxon>
        <taxon>Discoba</taxon>
        <taxon>Heterolobosea</taxon>
        <taxon>Tetramitia</taxon>
        <taxon>Eutetramitia</taxon>
        <taxon>Acrasidae</taxon>
        <taxon>Acrasis</taxon>
    </lineage>
</organism>